<reference evidence="1" key="1">
    <citation type="journal article" date="2015" name="Front. Microbiol.">
        <title>Combining genomic sequencing methods to explore viral diversity and reveal potential virus-host interactions.</title>
        <authorList>
            <person name="Chow C.E."/>
            <person name="Winget D.M."/>
            <person name="White R.A.III."/>
            <person name="Hallam S.J."/>
            <person name="Suttle C.A."/>
        </authorList>
    </citation>
    <scope>NUCLEOTIDE SEQUENCE</scope>
    <source>
        <strain evidence="1">Anoxic3_1</strain>
    </source>
</reference>
<proteinExistence type="predicted"/>
<name>A0A0F7L4C2_9VIRU</name>
<protein>
    <submittedName>
        <fullName evidence="1">Uncharacterized protein</fullName>
    </submittedName>
</protein>
<organism evidence="1">
    <name type="scientific">uncultured marine virus</name>
    <dbReference type="NCBI Taxonomy" id="186617"/>
    <lineage>
        <taxon>Viruses</taxon>
        <taxon>environmental samples</taxon>
    </lineage>
</organism>
<sequence>MSTAHSALVATRAKVPSVVVAVCLSLASRSTPTPAPPRSNTTCESWCLVQKWPTPAIPVERFCSFLMAKW</sequence>
<dbReference type="EMBL" id="KR029577">
    <property type="protein sequence ID" value="AKH45846.1"/>
    <property type="molecule type" value="Genomic_DNA"/>
</dbReference>
<evidence type="ECO:0000313" key="1">
    <source>
        <dbReference type="EMBL" id="AKH45846.1"/>
    </source>
</evidence>
<accession>A0A0F7L4C2</accession>
<reference evidence="1" key="2">
    <citation type="submission" date="2015-03" db="EMBL/GenBank/DDBJ databases">
        <authorList>
            <person name="Chow C.-E.T."/>
            <person name="Winget D.M."/>
            <person name="White R.A.III."/>
            <person name="Hallam S.J."/>
            <person name="Suttle C.A."/>
        </authorList>
    </citation>
    <scope>NUCLEOTIDE SEQUENCE</scope>
    <source>
        <strain evidence="1">Anoxic3_1</strain>
    </source>
</reference>